<sequence>MSSFTEGVEAERETIAEFLTCAWQMGEGVVIEHAMVKAPRVLELHLRKSSCARLGVWSSCLLWSSCAWVETVLLRSETKMAGMGNANVKLINSKDEQEGESIGMDIWQSGCVDGAGGGLSRRVETCKAIGMSLGGHCSGSEEEEILGQTSGLGEGVKGPFGESLSSPGGVSIVDKWWGEMGTLSKNLRGGGSGETMLLDDKDIGRAWNIEDNSRFAGGSADAILGTFPALRKSNKRVNVVEWEIGVIEDECIGSGSRWSSVCHIGEDRHSVGKIDKEDRGANMSLGSSTVTEDASKGEDKGVDTVGIVQC</sequence>
<reference evidence="2" key="1">
    <citation type="submission" date="2022-01" db="EMBL/GenBank/DDBJ databases">
        <title>Comparative genomics reveals a dynamic genome evolution in the ectomycorrhizal milk-cap (Lactarius) mushrooms.</title>
        <authorList>
            <consortium name="DOE Joint Genome Institute"/>
            <person name="Lebreton A."/>
            <person name="Tang N."/>
            <person name="Kuo A."/>
            <person name="LaButti K."/>
            <person name="Drula E."/>
            <person name="Barry K."/>
            <person name="Clum A."/>
            <person name="Lipzen A."/>
            <person name="Mousain D."/>
            <person name="Ng V."/>
            <person name="Wang R."/>
            <person name="Wang X."/>
            <person name="Dai Y."/>
            <person name="Henrissat B."/>
            <person name="Grigoriev I.V."/>
            <person name="Guerin-Laguette A."/>
            <person name="Yu F."/>
            <person name="Martin F.M."/>
        </authorList>
    </citation>
    <scope>NUCLEOTIDE SEQUENCE</scope>
    <source>
        <strain evidence="2">QP</strain>
    </source>
</reference>
<accession>A0AAD4LNQ5</accession>
<name>A0AAD4LNQ5_9AGAM</name>
<dbReference type="EMBL" id="JAKELL010000017">
    <property type="protein sequence ID" value="KAH8993774.1"/>
    <property type="molecule type" value="Genomic_DNA"/>
</dbReference>
<dbReference type="Proteomes" id="UP001201163">
    <property type="component" value="Unassembled WGS sequence"/>
</dbReference>
<gene>
    <name evidence="2" type="ORF">EDB92DRAFT_1815432</name>
</gene>
<comment type="caution">
    <text evidence="2">The sequence shown here is derived from an EMBL/GenBank/DDBJ whole genome shotgun (WGS) entry which is preliminary data.</text>
</comment>
<dbReference type="AlphaFoldDB" id="A0AAD4LNQ5"/>
<organism evidence="2 3">
    <name type="scientific">Lactarius akahatsu</name>
    <dbReference type="NCBI Taxonomy" id="416441"/>
    <lineage>
        <taxon>Eukaryota</taxon>
        <taxon>Fungi</taxon>
        <taxon>Dikarya</taxon>
        <taxon>Basidiomycota</taxon>
        <taxon>Agaricomycotina</taxon>
        <taxon>Agaricomycetes</taxon>
        <taxon>Russulales</taxon>
        <taxon>Russulaceae</taxon>
        <taxon>Lactarius</taxon>
    </lineage>
</organism>
<protein>
    <submittedName>
        <fullName evidence="2">Uncharacterized protein</fullName>
    </submittedName>
</protein>
<feature type="region of interest" description="Disordered" evidence="1">
    <location>
        <begin position="275"/>
        <end position="299"/>
    </location>
</feature>
<evidence type="ECO:0000313" key="3">
    <source>
        <dbReference type="Proteomes" id="UP001201163"/>
    </source>
</evidence>
<keyword evidence="3" id="KW-1185">Reference proteome</keyword>
<proteinExistence type="predicted"/>
<evidence type="ECO:0000256" key="1">
    <source>
        <dbReference type="SAM" id="MobiDB-lite"/>
    </source>
</evidence>
<evidence type="ECO:0000313" key="2">
    <source>
        <dbReference type="EMBL" id="KAH8993774.1"/>
    </source>
</evidence>